<reference evidence="10" key="2">
    <citation type="submission" date="2025-09" db="UniProtKB">
        <authorList>
            <consortium name="Ensembl"/>
        </authorList>
    </citation>
    <scope>IDENTIFICATION</scope>
</reference>
<feature type="transmembrane region" description="Helical" evidence="9">
    <location>
        <begin position="296"/>
        <end position="316"/>
    </location>
</feature>
<keyword evidence="3 7" id="KW-0813">Transport</keyword>
<keyword evidence="11" id="KW-1185">Reference proteome</keyword>
<evidence type="ECO:0000256" key="9">
    <source>
        <dbReference type="SAM" id="Phobius"/>
    </source>
</evidence>
<protein>
    <submittedName>
        <fullName evidence="10">Solute carrier family 19 member 3b</fullName>
    </submittedName>
</protein>
<name>A0A3Q2NR12_FUNHE</name>
<evidence type="ECO:0000256" key="8">
    <source>
        <dbReference type="SAM" id="MobiDB-lite"/>
    </source>
</evidence>
<organism evidence="10 11">
    <name type="scientific">Fundulus heteroclitus</name>
    <name type="common">Killifish</name>
    <name type="synonym">Mummichog</name>
    <dbReference type="NCBI Taxonomy" id="8078"/>
    <lineage>
        <taxon>Eukaryota</taxon>
        <taxon>Metazoa</taxon>
        <taxon>Chordata</taxon>
        <taxon>Craniata</taxon>
        <taxon>Vertebrata</taxon>
        <taxon>Euteleostomi</taxon>
        <taxon>Actinopterygii</taxon>
        <taxon>Neopterygii</taxon>
        <taxon>Teleostei</taxon>
        <taxon>Neoteleostei</taxon>
        <taxon>Acanthomorphata</taxon>
        <taxon>Ovalentaria</taxon>
        <taxon>Atherinomorphae</taxon>
        <taxon>Cyprinodontiformes</taxon>
        <taxon>Fundulidae</taxon>
        <taxon>Fundulus</taxon>
    </lineage>
</organism>
<accession>A0A3Q2NR12</accession>
<dbReference type="PANTHER" id="PTHR10686:SF38">
    <property type="entry name" value="THIAMINE TRANSPORTER 2 ISOFORM X1"/>
    <property type="match status" value="1"/>
</dbReference>
<feature type="transmembrane region" description="Helical" evidence="9">
    <location>
        <begin position="323"/>
        <end position="346"/>
    </location>
</feature>
<feature type="transmembrane region" description="Helical" evidence="9">
    <location>
        <begin position="352"/>
        <end position="370"/>
    </location>
</feature>
<dbReference type="GO" id="GO:0090482">
    <property type="term" value="F:vitamin transmembrane transporter activity"/>
    <property type="evidence" value="ECO:0007669"/>
    <property type="project" value="InterPro"/>
</dbReference>
<feature type="transmembrane region" description="Helical" evidence="9">
    <location>
        <begin position="406"/>
        <end position="430"/>
    </location>
</feature>
<evidence type="ECO:0000256" key="4">
    <source>
        <dbReference type="ARBA" id="ARBA00022692"/>
    </source>
</evidence>
<evidence type="ECO:0000256" key="7">
    <source>
        <dbReference type="PIRNR" id="PIRNR028739"/>
    </source>
</evidence>
<evidence type="ECO:0000313" key="10">
    <source>
        <dbReference type="Ensembl" id="ENSFHEP00000001524.1"/>
    </source>
</evidence>
<feature type="transmembrane region" description="Helical" evidence="9">
    <location>
        <begin position="54"/>
        <end position="74"/>
    </location>
</feature>
<dbReference type="GO" id="GO:0005886">
    <property type="term" value="C:plasma membrane"/>
    <property type="evidence" value="ECO:0007669"/>
    <property type="project" value="UniProtKB-UniRule"/>
</dbReference>
<dbReference type="NCBIfam" id="TIGR00806">
    <property type="entry name" value="rfc"/>
    <property type="match status" value="1"/>
</dbReference>
<dbReference type="AlphaFoldDB" id="A0A3Q2NR12"/>
<dbReference type="Gene3D" id="1.20.1250.20">
    <property type="entry name" value="MFS general substrate transporter like domains"/>
    <property type="match status" value="1"/>
</dbReference>
<dbReference type="Pfam" id="PF01770">
    <property type="entry name" value="Folate_carrier"/>
    <property type="match status" value="1"/>
</dbReference>
<dbReference type="PANTHER" id="PTHR10686">
    <property type="entry name" value="FOLATE TRANSPORTER"/>
    <property type="match status" value="1"/>
</dbReference>
<evidence type="ECO:0000256" key="3">
    <source>
        <dbReference type="ARBA" id="ARBA00022448"/>
    </source>
</evidence>
<dbReference type="SUPFAM" id="SSF103473">
    <property type="entry name" value="MFS general substrate transporter"/>
    <property type="match status" value="1"/>
</dbReference>
<feature type="transmembrane region" description="Helical" evidence="9">
    <location>
        <begin position="170"/>
        <end position="190"/>
    </location>
</feature>
<dbReference type="FunFam" id="1.20.1250.20:FF:000225">
    <property type="entry name" value="Solute carrier family 19 member 1"/>
    <property type="match status" value="1"/>
</dbReference>
<dbReference type="GeneTree" id="ENSGT00950000183022"/>
<feature type="transmembrane region" description="Helical" evidence="9">
    <location>
        <begin position="377"/>
        <end position="400"/>
    </location>
</feature>
<evidence type="ECO:0000256" key="6">
    <source>
        <dbReference type="ARBA" id="ARBA00023136"/>
    </source>
</evidence>
<evidence type="ECO:0000256" key="5">
    <source>
        <dbReference type="ARBA" id="ARBA00022989"/>
    </source>
</evidence>
<evidence type="ECO:0000256" key="1">
    <source>
        <dbReference type="ARBA" id="ARBA00004141"/>
    </source>
</evidence>
<keyword evidence="4 9" id="KW-0812">Transmembrane</keyword>
<keyword evidence="5 9" id="KW-1133">Transmembrane helix</keyword>
<reference evidence="10" key="1">
    <citation type="submission" date="2025-08" db="UniProtKB">
        <authorList>
            <consortium name="Ensembl"/>
        </authorList>
    </citation>
    <scope>IDENTIFICATION</scope>
</reference>
<dbReference type="PIRSF" id="PIRSF028739">
    <property type="entry name" value="Folate_carrier"/>
    <property type="match status" value="1"/>
</dbReference>
<proteinExistence type="inferred from homology"/>
<dbReference type="Proteomes" id="UP000265000">
    <property type="component" value="Unplaced"/>
</dbReference>
<feature type="transmembrane region" description="Helical" evidence="9">
    <location>
        <begin position="81"/>
        <end position="103"/>
    </location>
</feature>
<comment type="subcellular location">
    <subcellularLocation>
        <location evidence="1 7">Membrane</location>
        <topology evidence="1 7">Multi-pass membrane protein</topology>
    </subcellularLocation>
</comment>
<dbReference type="Ensembl" id="ENSFHET00000013734.1">
    <property type="protein sequence ID" value="ENSFHEP00000001524.1"/>
    <property type="gene ID" value="ENSFHEG00000002284.1"/>
</dbReference>
<evidence type="ECO:0000313" key="11">
    <source>
        <dbReference type="Proteomes" id="UP000265000"/>
    </source>
</evidence>
<sequence>MGCWAKLKSSGWVYPTTVLSIYGFLANCRVAEPFLTPYLIGPNKNISEEVVTNYLFPIWTYSYLAFLFPVFLLTDFLKYKPVIMVQGLFLVSNYLLLSFAPGLPAMTFLQVNFGVVTSTEVAYFSYIYSVIPLENYQKATSYLRSAMLTGYTFGATLGQMLVSLGGVDYFYLNAITLGIVCVAFITSFWLPMPKKSMFFRGEKAEDSLSQNEGSLKNDRRRGSEADKEGESSEDERTGPHHNMLSHFSPCRQIVYWSLWWALATAGYMQIFNYIQLRWDHIEPSASSSIYNGAVEAVSSVVGAAAAFSVSFARVTWATWGELALGLFSAVCSGAVYLMAFTGSIWACYAGYVIFKSCYMFLITITIFQIASNLSMECYALTFGINTFVALSLQTVITVIVVDEAALGLDIVTQFIIYGSYYAAISVLFLIRGTYTACARHRSVDRTEPREKEPGVEVIAAEYL</sequence>
<feature type="transmembrane region" description="Helical" evidence="9">
    <location>
        <begin position="109"/>
        <end position="131"/>
    </location>
</feature>
<feature type="transmembrane region" description="Helical" evidence="9">
    <location>
        <begin position="253"/>
        <end position="276"/>
    </location>
</feature>
<dbReference type="InterPro" id="IPR002666">
    <property type="entry name" value="Folate_carrier"/>
</dbReference>
<dbReference type="InterPro" id="IPR036259">
    <property type="entry name" value="MFS_trans_sf"/>
</dbReference>
<keyword evidence="6 7" id="KW-0472">Membrane</keyword>
<evidence type="ECO:0000256" key="2">
    <source>
        <dbReference type="ARBA" id="ARBA00005773"/>
    </source>
</evidence>
<feature type="compositionally biased region" description="Basic and acidic residues" evidence="8">
    <location>
        <begin position="215"/>
        <end position="238"/>
    </location>
</feature>
<feature type="region of interest" description="Disordered" evidence="8">
    <location>
        <begin position="209"/>
        <end position="240"/>
    </location>
</feature>
<comment type="similarity">
    <text evidence="2 7">Belongs to the reduced folate carrier (RFC) transporter (TC 2.A.48) family.</text>
</comment>